<evidence type="ECO:0000256" key="3">
    <source>
        <dbReference type="ARBA" id="ARBA00062323"/>
    </source>
</evidence>
<dbReference type="InterPro" id="IPR025669">
    <property type="entry name" value="AAA_dom"/>
</dbReference>
<dbReference type="Gene3D" id="3.40.50.300">
    <property type="entry name" value="P-loop containing nucleotide triphosphate hydrolases"/>
    <property type="match status" value="1"/>
</dbReference>
<dbReference type="PANTHER" id="PTHR13696:SF52">
    <property type="entry name" value="PARA FAMILY PROTEIN CT_582"/>
    <property type="match status" value="1"/>
</dbReference>
<evidence type="ECO:0000256" key="4">
    <source>
        <dbReference type="ARBA" id="ARBA00071824"/>
    </source>
</evidence>
<comment type="similarity">
    <text evidence="1">Belongs to the ParA family.</text>
</comment>
<comment type="subunit">
    <text evidence="3">Dimerizes in the presence of ATP but not ADP; ATP-binding is required for double-stranded (ds)DNA-binding. Interacts with DnaA.</text>
</comment>
<evidence type="ECO:0000256" key="1">
    <source>
        <dbReference type="ARBA" id="ARBA00006976"/>
    </source>
</evidence>
<dbReference type="FunFam" id="3.40.50.300:FF:000285">
    <property type="entry name" value="Sporulation initiation inhibitor Soj"/>
    <property type="match status" value="1"/>
</dbReference>
<organism evidence="6 7">
    <name type="scientific">Oscillibacter hominis</name>
    <dbReference type="NCBI Taxonomy" id="2763056"/>
    <lineage>
        <taxon>Bacteria</taxon>
        <taxon>Bacillati</taxon>
        <taxon>Bacillota</taxon>
        <taxon>Clostridia</taxon>
        <taxon>Eubacteriales</taxon>
        <taxon>Oscillospiraceae</taxon>
        <taxon>Oscillibacter</taxon>
    </lineage>
</organism>
<feature type="domain" description="AAA" evidence="5">
    <location>
        <begin position="2"/>
        <end position="174"/>
    </location>
</feature>
<dbReference type="EMBL" id="CP060490">
    <property type="protein sequence ID" value="QNL44204.1"/>
    <property type="molecule type" value="Genomic_DNA"/>
</dbReference>
<proteinExistence type="inferred from homology"/>
<gene>
    <name evidence="6" type="ORF">H8790_12305</name>
</gene>
<evidence type="ECO:0000259" key="5">
    <source>
        <dbReference type="Pfam" id="PF13614"/>
    </source>
</evidence>
<dbReference type="RefSeq" id="WP_187332805.1">
    <property type="nucleotide sequence ID" value="NZ_CP060490.1"/>
</dbReference>
<sequence>MAKIIAIVNQKGGVGKTTTCVNLTAALHELGKRVLLCDFDPQANSTSGMGVDKSLSQGVYQVMVGDAPVREAVVSTRYGDVLPSNKALAGAGIELISMDSREFLLRNALNQLQEDYDFIFIDCPPSLELLTLNALCAANTLLVPVQGEYFALEGLSDLMSTVRIVRRSLNPRLELEGVLLTMFDGRTNLALQVAEEVKRFFPGKVYSTVIPRNVRLSEAPSHGKPITTYDRSSRGAESYTALAKEFLRKNNQ</sequence>
<comment type="catalytic activity">
    <reaction evidence="2">
        <text>ATP + H2O = ADP + phosphate + H(+)</text>
        <dbReference type="Rhea" id="RHEA:13065"/>
        <dbReference type="ChEBI" id="CHEBI:15377"/>
        <dbReference type="ChEBI" id="CHEBI:15378"/>
        <dbReference type="ChEBI" id="CHEBI:30616"/>
        <dbReference type="ChEBI" id="CHEBI:43474"/>
        <dbReference type="ChEBI" id="CHEBI:456216"/>
    </reaction>
</comment>
<dbReference type="CDD" id="cd02042">
    <property type="entry name" value="ParAB_family"/>
    <property type="match status" value="1"/>
</dbReference>
<dbReference type="InterPro" id="IPR050678">
    <property type="entry name" value="DNA_Partitioning_ATPase"/>
</dbReference>
<keyword evidence="7" id="KW-1185">Reference proteome</keyword>
<name>A0A7G9B3S3_9FIRM</name>
<dbReference type="InterPro" id="IPR027417">
    <property type="entry name" value="P-loop_NTPase"/>
</dbReference>
<evidence type="ECO:0000256" key="2">
    <source>
        <dbReference type="ARBA" id="ARBA00049360"/>
    </source>
</evidence>
<dbReference type="SUPFAM" id="SSF52540">
    <property type="entry name" value="P-loop containing nucleoside triphosphate hydrolases"/>
    <property type="match status" value="1"/>
</dbReference>
<evidence type="ECO:0000313" key="6">
    <source>
        <dbReference type="EMBL" id="QNL44204.1"/>
    </source>
</evidence>
<accession>A0A7G9B3S3</accession>
<reference evidence="6 7" key="1">
    <citation type="submission" date="2020-08" db="EMBL/GenBank/DDBJ databases">
        <authorList>
            <person name="Liu C."/>
            <person name="Sun Q."/>
        </authorList>
    </citation>
    <scope>NUCLEOTIDE SEQUENCE [LARGE SCALE GENOMIC DNA]</scope>
    <source>
        <strain evidence="6 7">NSJ-62</strain>
    </source>
</reference>
<protein>
    <recommendedName>
        <fullName evidence="4">Sporulation initiation inhibitor protein Soj</fullName>
    </recommendedName>
</protein>
<evidence type="ECO:0000313" key="7">
    <source>
        <dbReference type="Proteomes" id="UP000515960"/>
    </source>
</evidence>
<dbReference type="PANTHER" id="PTHR13696">
    <property type="entry name" value="P-LOOP CONTAINING NUCLEOSIDE TRIPHOSPHATE HYDROLASE"/>
    <property type="match status" value="1"/>
</dbReference>
<dbReference type="KEGG" id="ohi:H8790_12305"/>
<dbReference type="Pfam" id="PF13614">
    <property type="entry name" value="AAA_31"/>
    <property type="match status" value="1"/>
</dbReference>
<dbReference type="PIRSF" id="PIRSF009320">
    <property type="entry name" value="Nuc_binding_HP_1000"/>
    <property type="match status" value="1"/>
</dbReference>
<dbReference type="AlphaFoldDB" id="A0A7G9B3S3"/>
<dbReference type="Proteomes" id="UP000515960">
    <property type="component" value="Chromosome"/>
</dbReference>